<evidence type="ECO:0000256" key="4">
    <source>
        <dbReference type="ARBA" id="ARBA00022795"/>
    </source>
</evidence>
<comment type="similarity">
    <text evidence="1">Belongs to the FlgM family.</text>
</comment>
<gene>
    <name evidence="11" type="primary">flgM</name>
    <name evidence="11" type="ORF">ENI96_07215</name>
</gene>
<name>A0A831RKA6_9GAMM</name>
<dbReference type="Proteomes" id="UP000886251">
    <property type="component" value="Unassembled WGS sequence"/>
</dbReference>
<feature type="domain" description="Anti-sigma-28 factor FlgM C-terminal" evidence="10">
    <location>
        <begin position="43"/>
        <end position="96"/>
    </location>
</feature>
<evidence type="ECO:0000256" key="1">
    <source>
        <dbReference type="ARBA" id="ARBA00005322"/>
    </source>
</evidence>
<dbReference type="InterPro" id="IPR031316">
    <property type="entry name" value="FlgM_C"/>
</dbReference>
<dbReference type="Pfam" id="PF04316">
    <property type="entry name" value="FlgM"/>
    <property type="match status" value="1"/>
</dbReference>
<dbReference type="InterPro" id="IPR007412">
    <property type="entry name" value="FlgM"/>
</dbReference>
<keyword evidence="4" id="KW-1005">Bacterial flagellum biogenesis</keyword>
<evidence type="ECO:0000256" key="3">
    <source>
        <dbReference type="ARBA" id="ARBA00022491"/>
    </source>
</evidence>
<feature type="region of interest" description="Disordered" evidence="9">
    <location>
        <begin position="1"/>
        <end position="49"/>
    </location>
</feature>
<dbReference type="AlphaFoldDB" id="A0A831RKA6"/>
<sequence>MSVEISGLSGKQIQGTGDNRQVSSTERRQEGTGATEPAGGSSDRVSLTSSATRLQELAAQVSRLPVVDTAVVSEVQRSLATGSFQSAPDQAADNLLTQEKELATLETGK</sequence>
<evidence type="ECO:0000256" key="5">
    <source>
        <dbReference type="ARBA" id="ARBA00023015"/>
    </source>
</evidence>
<keyword evidence="11" id="KW-0282">Flagellum</keyword>
<comment type="function">
    <text evidence="7">Responsible for the coupling of flagellin expression to flagellar assembly by preventing expression of the flagellin genes when a component of the middle class of proteins is defective. It negatively regulates flagellar genes by inhibiting the activity of FliA by directly binding to FliA.</text>
</comment>
<comment type="caution">
    <text evidence="11">The sequence shown here is derived from an EMBL/GenBank/DDBJ whole genome shotgun (WGS) entry which is preliminary data.</text>
</comment>
<evidence type="ECO:0000256" key="8">
    <source>
        <dbReference type="ARBA" id="ARBA00030117"/>
    </source>
</evidence>
<evidence type="ECO:0000259" key="10">
    <source>
        <dbReference type="Pfam" id="PF04316"/>
    </source>
</evidence>
<evidence type="ECO:0000256" key="9">
    <source>
        <dbReference type="SAM" id="MobiDB-lite"/>
    </source>
</evidence>
<accession>A0A831RKA6</accession>
<feature type="compositionally biased region" description="Polar residues" evidence="9">
    <location>
        <begin position="9"/>
        <end position="24"/>
    </location>
</feature>
<keyword evidence="6" id="KW-0804">Transcription</keyword>
<dbReference type="EMBL" id="DRKP01000080">
    <property type="protein sequence ID" value="HEB96203.1"/>
    <property type="molecule type" value="Genomic_DNA"/>
</dbReference>
<evidence type="ECO:0000256" key="7">
    <source>
        <dbReference type="ARBA" id="ARBA00024739"/>
    </source>
</evidence>
<evidence type="ECO:0000256" key="6">
    <source>
        <dbReference type="ARBA" id="ARBA00023163"/>
    </source>
</evidence>
<protein>
    <recommendedName>
        <fullName evidence="2">Negative regulator of flagellin synthesis</fullName>
    </recommendedName>
    <alternativeName>
        <fullName evidence="8">Anti-sigma-28 factor</fullName>
    </alternativeName>
</protein>
<dbReference type="NCBIfam" id="TIGR03824">
    <property type="entry name" value="FlgM_jcvi"/>
    <property type="match status" value="1"/>
</dbReference>
<dbReference type="GO" id="GO:0044781">
    <property type="term" value="P:bacterial-type flagellum organization"/>
    <property type="evidence" value="ECO:0007669"/>
    <property type="project" value="UniProtKB-KW"/>
</dbReference>
<keyword evidence="3" id="KW-0678">Repressor</keyword>
<evidence type="ECO:0000313" key="11">
    <source>
        <dbReference type="EMBL" id="HEB96203.1"/>
    </source>
</evidence>
<keyword evidence="11" id="KW-0969">Cilium</keyword>
<dbReference type="SUPFAM" id="SSF101498">
    <property type="entry name" value="Anti-sigma factor FlgM"/>
    <property type="match status" value="1"/>
</dbReference>
<proteinExistence type="inferred from homology"/>
<keyword evidence="11" id="KW-0966">Cell projection</keyword>
<organism evidence="11">
    <name type="scientific">Sedimenticola thiotaurini</name>
    <dbReference type="NCBI Taxonomy" id="1543721"/>
    <lineage>
        <taxon>Bacteria</taxon>
        <taxon>Pseudomonadati</taxon>
        <taxon>Pseudomonadota</taxon>
        <taxon>Gammaproteobacteria</taxon>
        <taxon>Chromatiales</taxon>
        <taxon>Sedimenticolaceae</taxon>
        <taxon>Sedimenticola</taxon>
    </lineage>
</organism>
<dbReference type="InterPro" id="IPR035890">
    <property type="entry name" value="Anti-sigma-28_factor_FlgM_sf"/>
</dbReference>
<dbReference type="GO" id="GO:0045892">
    <property type="term" value="P:negative regulation of DNA-templated transcription"/>
    <property type="evidence" value="ECO:0007669"/>
    <property type="project" value="InterPro"/>
</dbReference>
<evidence type="ECO:0000256" key="2">
    <source>
        <dbReference type="ARBA" id="ARBA00017823"/>
    </source>
</evidence>
<reference evidence="11" key="1">
    <citation type="journal article" date="2020" name="mSystems">
        <title>Genome- and Community-Level Interaction Insights into Carbon Utilization and Element Cycling Functions of Hydrothermarchaeota in Hydrothermal Sediment.</title>
        <authorList>
            <person name="Zhou Z."/>
            <person name="Liu Y."/>
            <person name="Xu W."/>
            <person name="Pan J."/>
            <person name="Luo Z.H."/>
            <person name="Li M."/>
        </authorList>
    </citation>
    <scope>NUCLEOTIDE SEQUENCE [LARGE SCALE GENOMIC DNA]</scope>
    <source>
        <strain evidence="11">HyVt-443</strain>
    </source>
</reference>
<keyword evidence="5" id="KW-0805">Transcription regulation</keyword>